<dbReference type="SUPFAM" id="SSF52172">
    <property type="entry name" value="CheY-like"/>
    <property type="match status" value="1"/>
</dbReference>
<feature type="domain" description="Response regulatory" evidence="10">
    <location>
        <begin position="12"/>
        <end position="128"/>
    </location>
</feature>
<evidence type="ECO:0000256" key="6">
    <source>
        <dbReference type="ARBA" id="ARBA00023012"/>
    </source>
</evidence>
<dbReference type="InterPro" id="IPR001789">
    <property type="entry name" value="Sig_transdc_resp-reg_receiver"/>
</dbReference>
<organism evidence="11">
    <name type="scientific">Symploca sp. SIO1C4</name>
    <dbReference type="NCBI Taxonomy" id="2607765"/>
    <lineage>
        <taxon>Bacteria</taxon>
        <taxon>Bacillati</taxon>
        <taxon>Cyanobacteriota</taxon>
        <taxon>Cyanophyceae</taxon>
        <taxon>Coleofasciculales</taxon>
        <taxon>Coleofasciculaceae</taxon>
        <taxon>Symploca</taxon>
    </lineage>
</organism>
<dbReference type="PRINTS" id="PR00344">
    <property type="entry name" value="BCTRLSENSOR"/>
</dbReference>
<evidence type="ECO:0000256" key="3">
    <source>
        <dbReference type="ARBA" id="ARBA00022553"/>
    </source>
</evidence>
<dbReference type="InterPro" id="IPR036890">
    <property type="entry name" value="HATPase_C_sf"/>
</dbReference>
<dbReference type="PROSITE" id="PS50110">
    <property type="entry name" value="RESPONSE_REGULATORY"/>
    <property type="match status" value="1"/>
</dbReference>
<dbReference type="Gene3D" id="3.30.565.10">
    <property type="entry name" value="Histidine kinase-like ATPase, C-terminal domain"/>
    <property type="match status" value="1"/>
</dbReference>
<dbReference type="AlphaFoldDB" id="A0A6B3NDS9"/>
<dbReference type="SMART" id="SM00388">
    <property type="entry name" value="HisKA"/>
    <property type="match status" value="1"/>
</dbReference>
<evidence type="ECO:0000256" key="8">
    <source>
        <dbReference type="SAM" id="Coils"/>
    </source>
</evidence>
<dbReference type="InterPro" id="IPR004358">
    <property type="entry name" value="Sig_transdc_His_kin-like_C"/>
</dbReference>
<dbReference type="PANTHER" id="PTHR43547:SF2">
    <property type="entry name" value="HYBRID SIGNAL TRANSDUCTION HISTIDINE KINASE C"/>
    <property type="match status" value="1"/>
</dbReference>
<name>A0A6B3NDS9_9CYAN</name>
<dbReference type="FunFam" id="3.30.565.10:FF:000006">
    <property type="entry name" value="Sensor histidine kinase WalK"/>
    <property type="match status" value="1"/>
</dbReference>
<keyword evidence="5 11" id="KW-0418">Kinase</keyword>
<keyword evidence="3 7" id="KW-0597">Phosphoprotein</keyword>
<feature type="modified residue" description="4-aspartylphosphate" evidence="7">
    <location>
        <position position="61"/>
    </location>
</feature>
<evidence type="ECO:0000256" key="5">
    <source>
        <dbReference type="ARBA" id="ARBA00022777"/>
    </source>
</evidence>
<dbReference type="Pfam" id="PF02518">
    <property type="entry name" value="HATPase_c"/>
    <property type="match status" value="1"/>
</dbReference>
<sequence>MNSNRAESTTAEILIVDDTPENLRLLSVMLIEQGYQVRRVISGKLALDAAQVKPPDLILLDIMMPQINGYEVCQRLKANEQTCGIPVIFLSVLDEALDKVKAFAVGGADYITKPFQIEEVVARIEHQLTIQKLQKQLREQNRQLQQEIRISEAAMIRCQQAEIAQQKLNLELEARVEGRTKELKQANKHLLKLQTELRESLVQEKELNEFKSRIISTISHEYRTPLTTIATSAGILERYLHKLSQQKQSIHFQRIQSALKHLTSLVNDVLFLNKSELEKAKLNLTDLDLIAFCSELIEEQKLIASTKYTITFTHQGDCSGKLWDESKLRQILSNLLSNAIKYSPEGGLIEVQLLCQDQEIILEVKDHGIGIPVESQARLFESFHRGNNVGSIQGIGLGLSIVKKCVELYRGKITCHSEVGVGTLFRVALPLAKTEIYDVVKDTGTQGHGDTGINWMGI</sequence>
<feature type="domain" description="Histidine kinase" evidence="9">
    <location>
        <begin position="217"/>
        <end position="433"/>
    </location>
</feature>
<evidence type="ECO:0000313" key="11">
    <source>
        <dbReference type="EMBL" id="NER28284.1"/>
    </source>
</evidence>
<accession>A0A6B3NDS9</accession>
<dbReference type="EC" id="2.7.13.3" evidence="2"/>
<dbReference type="InterPro" id="IPR005467">
    <property type="entry name" value="His_kinase_dom"/>
</dbReference>
<dbReference type="PANTHER" id="PTHR43547">
    <property type="entry name" value="TWO-COMPONENT HISTIDINE KINASE"/>
    <property type="match status" value="1"/>
</dbReference>
<dbReference type="SUPFAM" id="SSF47384">
    <property type="entry name" value="Homodimeric domain of signal transducing histidine kinase"/>
    <property type="match status" value="1"/>
</dbReference>
<comment type="caution">
    <text evidence="11">The sequence shown here is derived from an EMBL/GenBank/DDBJ whole genome shotgun (WGS) entry which is preliminary data.</text>
</comment>
<dbReference type="Pfam" id="PF00512">
    <property type="entry name" value="HisKA"/>
    <property type="match status" value="1"/>
</dbReference>
<dbReference type="InterPro" id="IPR011006">
    <property type="entry name" value="CheY-like_superfamily"/>
</dbReference>
<dbReference type="CDD" id="cd19920">
    <property type="entry name" value="REC_PA4781-like"/>
    <property type="match status" value="1"/>
</dbReference>
<dbReference type="InterPro" id="IPR003661">
    <property type="entry name" value="HisK_dim/P_dom"/>
</dbReference>
<dbReference type="Gene3D" id="1.10.287.130">
    <property type="match status" value="1"/>
</dbReference>
<keyword evidence="6" id="KW-0902">Two-component regulatory system</keyword>
<dbReference type="PROSITE" id="PS50109">
    <property type="entry name" value="HIS_KIN"/>
    <property type="match status" value="1"/>
</dbReference>
<evidence type="ECO:0000256" key="1">
    <source>
        <dbReference type="ARBA" id="ARBA00000085"/>
    </source>
</evidence>
<dbReference type="CDD" id="cd00082">
    <property type="entry name" value="HisKA"/>
    <property type="match status" value="1"/>
</dbReference>
<comment type="catalytic activity">
    <reaction evidence="1">
        <text>ATP + protein L-histidine = ADP + protein N-phospho-L-histidine.</text>
        <dbReference type="EC" id="2.7.13.3"/>
    </reaction>
</comment>
<dbReference type="SUPFAM" id="SSF55874">
    <property type="entry name" value="ATPase domain of HSP90 chaperone/DNA topoisomerase II/histidine kinase"/>
    <property type="match status" value="1"/>
</dbReference>
<evidence type="ECO:0000256" key="4">
    <source>
        <dbReference type="ARBA" id="ARBA00022679"/>
    </source>
</evidence>
<keyword evidence="8" id="KW-0175">Coiled coil</keyword>
<feature type="coiled-coil region" evidence="8">
    <location>
        <begin position="123"/>
        <end position="154"/>
    </location>
</feature>
<evidence type="ECO:0000256" key="7">
    <source>
        <dbReference type="PROSITE-ProRule" id="PRU00169"/>
    </source>
</evidence>
<dbReference type="CDD" id="cd00075">
    <property type="entry name" value="HATPase"/>
    <property type="match status" value="1"/>
</dbReference>
<evidence type="ECO:0000259" key="10">
    <source>
        <dbReference type="PROSITE" id="PS50110"/>
    </source>
</evidence>
<dbReference type="EMBL" id="JAAHFQ010000193">
    <property type="protein sequence ID" value="NER28284.1"/>
    <property type="molecule type" value="Genomic_DNA"/>
</dbReference>
<protein>
    <recommendedName>
        <fullName evidence="2">histidine kinase</fullName>
        <ecNumber evidence="2">2.7.13.3</ecNumber>
    </recommendedName>
</protein>
<dbReference type="InterPro" id="IPR036097">
    <property type="entry name" value="HisK_dim/P_sf"/>
</dbReference>
<dbReference type="SMART" id="SM00448">
    <property type="entry name" value="REC"/>
    <property type="match status" value="1"/>
</dbReference>
<reference evidence="11" key="1">
    <citation type="submission" date="2019-11" db="EMBL/GenBank/DDBJ databases">
        <title>Genomic insights into an expanded diversity of filamentous marine cyanobacteria reveals the extraordinary biosynthetic potential of Moorea and Okeania.</title>
        <authorList>
            <person name="Ferreira Leao T."/>
            <person name="Wang M."/>
            <person name="Moss N."/>
            <person name="Da Silva R."/>
            <person name="Sanders J."/>
            <person name="Nurk S."/>
            <person name="Gurevich A."/>
            <person name="Humphrey G."/>
            <person name="Reher R."/>
            <person name="Zhu Q."/>
            <person name="Belda-Ferre P."/>
            <person name="Glukhov E."/>
            <person name="Rex R."/>
            <person name="Dorrestein P.C."/>
            <person name="Knight R."/>
            <person name="Pevzner P."/>
            <person name="Gerwick W.H."/>
            <person name="Gerwick L."/>
        </authorList>
    </citation>
    <scope>NUCLEOTIDE SEQUENCE</scope>
    <source>
        <strain evidence="11">SIO1C4</strain>
    </source>
</reference>
<evidence type="ECO:0000259" key="9">
    <source>
        <dbReference type="PROSITE" id="PS50109"/>
    </source>
</evidence>
<dbReference type="GO" id="GO:0000155">
    <property type="term" value="F:phosphorelay sensor kinase activity"/>
    <property type="evidence" value="ECO:0007669"/>
    <property type="project" value="InterPro"/>
</dbReference>
<evidence type="ECO:0000256" key="2">
    <source>
        <dbReference type="ARBA" id="ARBA00012438"/>
    </source>
</evidence>
<dbReference type="InterPro" id="IPR003594">
    <property type="entry name" value="HATPase_dom"/>
</dbReference>
<proteinExistence type="predicted"/>
<dbReference type="Pfam" id="PF00072">
    <property type="entry name" value="Response_reg"/>
    <property type="match status" value="1"/>
</dbReference>
<keyword evidence="4" id="KW-0808">Transferase</keyword>
<gene>
    <name evidence="11" type="ORF">F6J89_11780</name>
</gene>
<dbReference type="Gene3D" id="3.40.50.2300">
    <property type="match status" value="1"/>
</dbReference>
<dbReference type="SMART" id="SM00387">
    <property type="entry name" value="HATPase_c"/>
    <property type="match status" value="1"/>
</dbReference>